<dbReference type="RefSeq" id="XP_031402469.1">
    <property type="nucleotide sequence ID" value="XM_031546609.1"/>
</dbReference>
<evidence type="ECO:0000313" key="9">
    <source>
        <dbReference type="RefSeq" id="XP_031402470.1"/>
    </source>
</evidence>
<dbReference type="SUPFAM" id="SSF160219">
    <property type="entry name" value="AMPKBI-like"/>
    <property type="match status" value="1"/>
</dbReference>
<keyword evidence="6" id="KW-1185">Reference proteome</keyword>
<evidence type="ECO:0000313" key="6">
    <source>
        <dbReference type="Proteomes" id="UP000515151"/>
    </source>
</evidence>
<dbReference type="RefSeq" id="XP_031402468.1">
    <property type="nucleotide sequence ID" value="XM_031546608.1"/>
</dbReference>
<evidence type="ECO:0000256" key="2">
    <source>
        <dbReference type="SAM" id="MobiDB-lite"/>
    </source>
</evidence>
<reference evidence="7 8" key="4">
    <citation type="submission" date="2025-04" db="UniProtKB">
        <authorList>
            <consortium name="RefSeq"/>
        </authorList>
    </citation>
    <scope>IDENTIFICATION</scope>
    <source>
        <tissue evidence="7 8">Leaf</tissue>
    </source>
</reference>
<evidence type="ECO:0000259" key="3">
    <source>
        <dbReference type="SMART" id="SM01010"/>
    </source>
</evidence>
<dbReference type="GO" id="GO:0005737">
    <property type="term" value="C:cytoplasm"/>
    <property type="evidence" value="ECO:0007669"/>
    <property type="project" value="UniProtKB-ARBA"/>
</dbReference>
<dbReference type="SMART" id="SM01010">
    <property type="entry name" value="AMPKBI"/>
    <property type="match status" value="1"/>
</dbReference>
<reference evidence="6" key="3">
    <citation type="journal article" date="2020" name="Plant Biotechnol. J.">
        <title>The pomegranate (Punica granatum L.) draft genome dissects genetic divergence between soft- and hard-seeded cultivars.</title>
        <authorList>
            <person name="Luo X."/>
            <person name="Li H."/>
            <person name="Wu Z."/>
            <person name="Yao W."/>
            <person name="Zhao P."/>
            <person name="Cao D."/>
            <person name="Yu H."/>
            <person name="Li K."/>
            <person name="Poudel K."/>
            <person name="Zhao D."/>
            <person name="Zhang F."/>
            <person name="Xia X."/>
            <person name="Chen L."/>
            <person name="Wang Q."/>
            <person name="Jing D."/>
            <person name="Cao S."/>
        </authorList>
    </citation>
    <scope>NUCLEOTIDE SEQUENCE [LARGE SCALE GENOMIC DNA]</scope>
</reference>
<dbReference type="GeneID" id="116212032"/>
<organism evidence="4 5">
    <name type="scientific">Punica granatum</name>
    <name type="common">Pomegranate</name>
    <dbReference type="NCBI Taxonomy" id="22663"/>
    <lineage>
        <taxon>Eukaryota</taxon>
        <taxon>Viridiplantae</taxon>
        <taxon>Streptophyta</taxon>
        <taxon>Embryophyta</taxon>
        <taxon>Tracheophyta</taxon>
        <taxon>Spermatophyta</taxon>
        <taxon>Magnoliopsida</taxon>
        <taxon>eudicotyledons</taxon>
        <taxon>Gunneridae</taxon>
        <taxon>Pentapetalae</taxon>
        <taxon>rosids</taxon>
        <taxon>malvids</taxon>
        <taxon>Myrtales</taxon>
        <taxon>Lythraceae</taxon>
        <taxon>Punica</taxon>
    </lineage>
</organism>
<dbReference type="EMBL" id="MTKT01004939">
    <property type="protein sequence ID" value="OWM68913.1"/>
    <property type="molecule type" value="Genomic_DNA"/>
</dbReference>
<dbReference type="PANTHER" id="PTHR46316:SF5">
    <property type="entry name" value="SNF1-RELATED PROTEIN KINASE REGULATORY SUBUNIT BETA-3"/>
    <property type="match status" value="1"/>
</dbReference>
<evidence type="ECO:0000313" key="4">
    <source>
        <dbReference type="EMBL" id="OWM68913.1"/>
    </source>
</evidence>
<dbReference type="AlphaFoldDB" id="A0A218W8N4"/>
<dbReference type="InterPro" id="IPR043554">
    <property type="entry name" value="KINB"/>
</dbReference>
<dbReference type="RefSeq" id="XP_031402470.1">
    <property type="nucleotide sequence ID" value="XM_031546610.1"/>
</dbReference>
<gene>
    <name evidence="7 8 9" type="primary">LOC116212032</name>
    <name evidence="4" type="ORF">CDL15_Pgr025100</name>
</gene>
<evidence type="ECO:0000256" key="1">
    <source>
        <dbReference type="ARBA" id="ARBA00010926"/>
    </source>
</evidence>
<dbReference type="InterPro" id="IPR006828">
    <property type="entry name" value="ASC_dom"/>
</dbReference>
<dbReference type="Proteomes" id="UP000515151">
    <property type="component" value="Chromosome 6"/>
</dbReference>
<proteinExistence type="inferred from homology"/>
<feature type="region of interest" description="Disordered" evidence="2">
    <location>
        <begin position="1"/>
        <end position="42"/>
    </location>
</feature>
<evidence type="ECO:0000313" key="5">
    <source>
        <dbReference type="Proteomes" id="UP000197138"/>
    </source>
</evidence>
<name>A0A218W8N4_PUNGR</name>
<accession>A0A218W8N4</accession>
<reference evidence="5" key="1">
    <citation type="journal article" date="2017" name="Plant J.">
        <title>The pomegranate (Punica granatum L.) genome and the genomics of punicalagin biosynthesis.</title>
        <authorList>
            <person name="Qin G."/>
            <person name="Xu C."/>
            <person name="Ming R."/>
            <person name="Tang H."/>
            <person name="Guyot R."/>
            <person name="Kramer E.M."/>
            <person name="Hu Y."/>
            <person name="Yi X."/>
            <person name="Qi Y."/>
            <person name="Xu X."/>
            <person name="Gao Z."/>
            <person name="Pan H."/>
            <person name="Jian J."/>
            <person name="Tian Y."/>
            <person name="Yue Z."/>
            <person name="Xu Y."/>
        </authorList>
    </citation>
    <scope>NUCLEOTIDE SEQUENCE [LARGE SCALE GENOMIC DNA]</scope>
    <source>
        <strain evidence="5">cv. Dabenzi</strain>
    </source>
</reference>
<evidence type="ECO:0000313" key="7">
    <source>
        <dbReference type="RefSeq" id="XP_031402468.1"/>
    </source>
</evidence>
<dbReference type="OrthoDB" id="531008at2759"/>
<dbReference type="InterPro" id="IPR037256">
    <property type="entry name" value="ASC_dom_sf"/>
</dbReference>
<protein>
    <submittedName>
        <fullName evidence="7 8">SNF1-related protein kinase regulatory subunit beta-3</fullName>
    </submittedName>
</protein>
<evidence type="ECO:0000313" key="8">
    <source>
        <dbReference type="RefSeq" id="XP_031402469.1"/>
    </source>
</evidence>
<dbReference type="Proteomes" id="UP000197138">
    <property type="component" value="Unassembled WGS sequence"/>
</dbReference>
<feature type="domain" description="Association with the SNF1 complex (ASC)" evidence="3">
    <location>
        <begin position="20"/>
        <end position="109"/>
    </location>
</feature>
<comment type="similarity">
    <text evidence="1">Belongs to the 5'-AMP-activated protein kinase beta subunit family.</text>
</comment>
<dbReference type="Gene3D" id="6.20.250.60">
    <property type="match status" value="1"/>
</dbReference>
<reference evidence="4" key="2">
    <citation type="submission" date="2017-06" db="EMBL/GenBank/DDBJ databases">
        <title>The pomegranate genome and the genomics of punicalagin biosynthesis.</title>
        <authorList>
            <person name="Xu C."/>
        </authorList>
    </citation>
    <scope>NUCLEOTIDE SEQUENCE [LARGE SCALE GENOMIC DNA]</scope>
    <source>
        <tissue evidence="4">Fresh leaf</tissue>
    </source>
</reference>
<sequence>MNNQGPDDNEDRTVVGFEAPGSPDSSYNNVYPMNKDETREPPLVPQQLQHPILGYPPTRDASESLPPPLSVLLNHLYIENREAPRSVVALGFTHRFRSKYVSVVLYKAVQRSGGTSS</sequence>
<dbReference type="PANTHER" id="PTHR46316">
    <property type="entry name" value="SNF1-RELATED PROTEIN KINASE REGULATORY SUBUNIT BETA-1"/>
    <property type="match status" value="1"/>
</dbReference>
<dbReference type="Pfam" id="PF04739">
    <property type="entry name" value="AMPKBI"/>
    <property type="match status" value="1"/>
</dbReference>